<dbReference type="InterPro" id="IPR023296">
    <property type="entry name" value="Glyco_hydro_beta-prop_sf"/>
</dbReference>
<dbReference type="CDD" id="cd06225">
    <property type="entry name" value="HAMP"/>
    <property type="match status" value="1"/>
</dbReference>
<dbReference type="InterPro" id="IPR001932">
    <property type="entry name" value="PPM-type_phosphatase-like_dom"/>
</dbReference>
<evidence type="ECO:0000313" key="5">
    <source>
        <dbReference type="Proteomes" id="UP000324209"/>
    </source>
</evidence>
<dbReference type="PANTHER" id="PTHR43156">
    <property type="entry name" value="STAGE II SPORULATION PROTEIN E-RELATED"/>
    <property type="match status" value="1"/>
</dbReference>
<dbReference type="KEGG" id="ock:EXM22_05625"/>
<dbReference type="InterPro" id="IPR003660">
    <property type="entry name" value="HAMP_dom"/>
</dbReference>
<sequence>MKTSQILFILILLFSGEEVFSQNYYWENPLLIKSGESFYPQQISSEQGYILSVWQEYNPQDPEIVTIMGSFSETGSSWSSPSILIEPFRYTGEDKVSLFSLGKDRLGAPVLALAATEQSVEIFKLQNTENPMIKISSIESESSSVVPRIFQKADKSLILFMTGKVILPNQTEVLSIYYSESAEGETWTKPEHFIQDNNLKQNFLPFYTFDDEMEYVVFQSLFTDQRNTYQIYLKSKGRDETKWSGETQLTSFSEFRNGENNAFFQFDNQRPHLFAENGALHLVWERRLSREMPQIYYGIFDKDGILIEELEQISNGSYFTASPRIIREQGESLILWFDNRNGNQIIMAQKKGVFWQEKRVSIMNGDSTYGRWMNHNGDLFILWENLMNGSRNNVILTPDRSAPPPIIRTINFEDKGRQAENQAIISWRRPSDSSGIQGFSYAWDMNPDTVPEKDLDLLDFRERTKTFRAINDGEWFFHIALVDYAGNWSEPVHISMTRDTVPPEPVQFFKPLTDALGYLISNTFTLTWSSSEEHPGGYSYQFHFLGEEADLLDPSLLDLPSPPMTVQTRSTAVQYSNRDNGYWALSVCAFDDVGNRSEPSIILFRTNKYIPVTYISDVLTKRDNLERVGLTIIGRGFSEGGLIRRVVLDRDGSSPWDYEFNLNDEEYEVTSDRIIKGPLVEVFEEGSYLVGVEHPVRGFAFARGRLQLDSTGIVRFGDFTFDYSTFWNPVKLAKHIFSMNSLTMYLFLLLLILVCLFSSWQIYRLMIESKDLEEDIKALIEGTPFRSEMRKERIKIMKRKGMGLRLKFTLALLTLILAVILLISIFLGNYMINTQKRNLTEGLYAKSSLLLETLATSARTYLPTQNRLELGLLPGTIRAMDEALNTTITGQGTNDPENFNYIWSSNNPEIDSLQQFPSEISETQLQFPSGWSLNQIEDFDRKFKEGNIYDFSNFTEDDRFQILEALNESGLITRFQAGISRIDDVISPRVKELEIEINQKATELIGDQSLQLDQLSEDAVRLAIRGDAASLEELSIIQETISRIETEINDKLSTVSNIIQISPDFNTETLSQDQLVYTFYKPVVYRNKGRETYFRGMIRLDVSIQSILEDIIDIQKDILRITIIISLLALGGGLVGALLLAQTMLNPIRKLVEGVAMVRDTQDKSKLKNYTIETGTKDELSELANTFNQMTEGLVAAAVANKSLVLGKEIQKKFLPLEPVAGADRKYTTGEEINDKIHFFGYYEGAKGVSGDYFDYRKLDDKHYATIKCDISGKDIPASLIMVEVATLFKDYFSKLNIRRDGIHLEKLVMNINDLIAQIDFQGKFAALIVTIINIETGKCWICHAGDRVFYYYDGTTQKVMKEEMESSPAAGMFSSDVIGNDAFKQITHQLKKNDILFLFTDGIEEAKRTFRDLDLSHIQCDGTCDSSIVGDEDFVSHELGSDNEELGLARIEEIMDAILKKKQYRIYQYHQPNPDINLTFDFSNGSGDMRDTVLGLIAVEKVFRLYPDPNAGPDDRIRIDNKVDAYLKLHFDQYREYFRYPIEDDEYPEYTYYSHLKEDAQYDDLTILGILKK</sequence>
<keyword evidence="2" id="KW-1133">Transmembrane helix</keyword>
<feature type="transmembrane region" description="Helical" evidence="2">
    <location>
        <begin position="808"/>
        <end position="832"/>
    </location>
</feature>
<dbReference type="Gene3D" id="3.60.40.10">
    <property type="entry name" value="PPM-type phosphatase domain"/>
    <property type="match status" value="1"/>
</dbReference>
<dbReference type="Gene3D" id="6.10.340.10">
    <property type="match status" value="1"/>
</dbReference>
<organism evidence="4 5">
    <name type="scientific">Oceanispirochaeta crateris</name>
    <dbReference type="NCBI Taxonomy" id="2518645"/>
    <lineage>
        <taxon>Bacteria</taxon>
        <taxon>Pseudomonadati</taxon>
        <taxon>Spirochaetota</taxon>
        <taxon>Spirochaetia</taxon>
        <taxon>Spirochaetales</taxon>
        <taxon>Spirochaetaceae</taxon>
        <taxon>Oceanispirochaeta</taxon>
    </lineage>
</organism>
<dbReference type="PANTHER" id="PTHR43156:SF2">
    <property type="entry name" value="STAGE II SPORULATION PROTEIN E"/>
    <property type="match status" value="1"/>
</dbReference>
<keyword evidence="1" id="KW-0378">Hydrolase</keyword>
<dbReference type="RefSeq" id="WP_149485572.1">
    <property type="nucleotide sequence ID" value="NZ_CP036150.1"/>
</dbReference>
<proteinExistence type="predicted"/>
<feature type="transmembrane region" description="Helical" evidence="2">
    <location>
        <begin position="742"/>
        <end position="763"/>
    </location>
</feature>
<dbReference type="SMART" id="SM00331">
    <property type="entry name" value="PP2C_SIG"/>
    <property type="match status" value="1"/>
</dbReference>
<feature type="transmembrane region" description="Helical" evidence="2">
    <location>
        <begin position="1118"/>
        <end position="1141"/>
    </location>
</feature>
<reference evidence="4 5" key="1">
    <citation type="submission" date="2019-02" db="EMBL/GenBank/DDBJ databases">
        <title>Complete Genome Sequence and Methylome Analysis of free living Spirochaetas.</title>
        <authorList>
            <person name="Fomenkov A."/>
            <person name="Dubinina G."/>
            <person name="Leshcheva N."/>
            <person name="Mikheeva N."/>
            <person name="Grabovich M."/>
            <person name="Vincze T."/>
            <person name="Roberts R.J."/>
        </authorList>
    </citation>
    <scope>NUCLEOTIDE SEQUENCE [LARGE SCALE GENOMIC DNA]</scope>
    <source>
        <strain evidence="4 5">K2</strain>
    </source>
</reference>
<protein>
    <submittedName>
        <fullName evidence="4">HAMP domain-containing protein</fullName>
    </submittedName>
</protein>
<accession>A0A5C1QMV0</accession>
<dbReference type="PROSITE" id="PS50885">
    <property type="entry name" value="HAMP"/>
    <property type="match status" value="1"/>
</dbReference>
<dbReference type="InterPro" id="IPR036457">
    <property type="entry name" value="PPM-type-like_dom_sf"/>
</dbReference>
<dbReference type="GO" id="GO:0007165">
    <property type="term" value="P:signal transduction"/>
    <property type="evidence" value="ECO:0007669"/>
    <property type="project" value="InterPro"/>
</dbReference>
<keyword evidence="2" id="KW-0812">Transmembrane</keyword>
<dbReference type="Pfam" id="PF07228">
    <property type="entry name" value="SpoIIE"/>
    <property type="match status" value="1"/>
</dbReference>
<evidence type="ECO:0000313" key="4">
    <source>
        <dbReference type="EMBL" id="QEN07492.1"/>
    </source>
</evidence>
<dbReference type="SMART" id="SM00304">
    <property type="entry name" value="HAMP"/>
    <property type="match status" value="1"/>
</dbReference>
<evidence type="ECO:0000256" key="1">
    <source>
        <dbReference type="ARBA" id="ARBA00022801"/>
    </source>
</evidence>
<evidence type="ECO:0000256" key="2">
    <source>
        <dbReference type="SAM" id="Phobius"/>
    </source>
</evidence>
<dbReference type="Pfam" id="PF00672">
    <property type="entry name" value="HAMP"/>
    <property type="match status" value="1"/>
</dbReference>
<feature type="domain" description="HAMP" evidence="3">
    <location>
        <begin position="1142"/>
        <end position="1199"/>
    </location>
</feature>
<name>A0A5C1QMV0_9SPIO</name>
<keyword evidence="5" id="KW-1185">Reference proteome</keyword>
<dbReference type="InterPro" id="IPR052016">
    <property type="entry name" value="Bact_Sigma-Reg"/>
</dbReference>
<dbReference type="OrthoDB" id="9763484at2"/>
<keyword evidence="2" id="KW-0472">Membrane</keyword>
<gene>
    <name evidence="4" type="ORF">EXM22_05625</name>
</gene>
<dbReference type="GO" id="GO:0016791">
    <property type="term" value="F:phosphatase activity"/>
    <property type="evidence" value="ECO:0007669"/>
    <property type="project" value="TreeGrafter"/>
</dbReference>
<dbReference type="EMBL" id="CP036150">
    <property type="protein sequence ID" value="QEN07492.1"/>
    <property type="molecule type" value="Genomic_DNA"/>
</dbReference>
<evidence type="ECO:0000259" key="3">
    <source>
        <dbReference type="PROSITE" id="PS50885"/>
    </source>
</evidence>
<dbReference type="Proteomes" id="UP000324209">
    <property type="component" value="Chromosome"/>
</dbReference>
<dbReference type="GO" id="GO:0016020">
    <property type="term" value="C:membrane"/>
    <property type="evidence" value="ECO:0007669"/>
    <property type="project" value="InterPro"/>
</dbReference>
<dbReference type="SUPFAM" id="SSF75005">
    <property type="entry name" value="Arabinanase/levansucrase/invertase"/>
    <property type="match status" value="1"/>
</dbReference>